<dbReference type="InterPro" id="IPR001578">
    <property type="entry name" value="Peptidase_C12_UCH"/>
</dbReference>
<feature type="site" description="Transition state stabilizer" evidence="7">
    <location>
        <position position="118"/>
    </location>
</feature>
<dbReference type="PRINTS" id="PR00707">
    <property type="entry name" value="UBCTHYDRLASE"/>
</dbReference>
<feature type="compositionally biased region" description="Low complexity" evidence="9">
    <location>
        <begin position="14"/>
        <end position="28"/>
    </location>
</feature>
<evidence type="ECO:0000256" key="6">
    <source>
        <dbReference type="ARBA" id="ARBA00022807"/>
    </source>
</evidence>
<evidence type="ECO:0000256" key="2">
    <source>
        <dbReference type="ARBA" id="ARBA00009326"/>
    </source>
</evidence>
<dbReference type="InterPro" id="IPR036959">
    <property type="entry name" value="Peptidase_C12_UCH_sf"/>
</dbReference>
<dbReference type="AlphaFoldDB" id="A0A550CK74"/>
<dbReference type="PANTHER" id="PTHR10589">
    <property type="entry name" value="UBIQUITIN CARBOXYL-TERMINAL HYDROLASE"/>
    <property type="match status" value="1"/>
</dbReference>
<name>A0A550CK74_9AGAR</name>
<evidence type="ECO:0000256" key="4">
    <source>
        <dbReference type="ARBA" id="ARBA00022786"/>
    </source>
</evidence>
<dbReference type="GO" id="GO:0005737">
    <property type="term" value="C:cytoplasm"/>
    <property type="evidence" value="ECO:0007669"/>
    <property type="project" value="TreeGrafter"/>
</dbReference>
<evidence type="ECO:0000256" key="1">
    <source>
        <dbReference type="ARBA" id="ARBA00000707"/>
    </source>
</evidence>
<keyword evidence="5 7" id="KW-0378">Hydrolase</keyword>
<gene>
    <name evidence="11" type="ORF">BD626DRAFT_487947</name>
</gene>
<dbReference type="STRING" id="97359.A0A550CK74"/>
<reference evidence="11 12" key="1">
    <citation type="journal article" date="2019" name="New Phytol.">
        <title>Comparative genomics reveals unique wood-decay strategies and fruiting body development in the Schizophyllaceae.</title>
        <authorList>
            <person name="Almasi E."/>
            <person name="Sahu N."/>
            <person name="Krizsan K."/>
            <person name="Balint B."/>
            <person name="Kovacs G.M."/>
            <person name="Kiss B."/>
            <person name="Cseklye J."/>
            <person name="Drula E."/>
            <person name="Henrissat B."/>
            <person name="Nagy I."/>
            <person name="Chovatia M."/>
            <person name="Adam C."/>
            <person name="LaButti K."/>
            <person name="Lipzen A."/>
            <person name="Riley R."/>
            <person name="Grigoriev I.V."/>
            <person name="Nagy L.G."/>
        </authorList>
    </citation>
    <scope>NUCLEOTIDE SEQUENCE [LARGE SCALE GENOMIC DNA]</scope>
    <source>
        <strain evidence="11 12">NL-1724</strain>
    </source>
</reference>
<evidence type="ECO:0000313" key="11">
    <source>
        <dbReference type="EMBL" id="TRM65184.1"/>
    </source>
</evidence>
<feature type="site" description="Important for enzyme activity" evidence="7">
    <location>
        <position position="233"/>
    </location>
</feature>
<evidence type="ECO:0000256" key="3">
    <source>
        <dbReference type="ARBA" id="ARBA00022670"/>
    </source>
</evidence>
<dbReference type="OrthoDB" id="427186at2759"/>
<dbReference type="InterPro" id="IPR057254">
    <property type="entry name" value="UCH_AS"/>
</dbReference>
<keyword evidence="3 7" id="KW-0645">Protease</keyword>
<evidence type="ECO:0000259" key="10">
    <source>
        <dbReference type="PROSITE" id="PS52048"/>
    </source>
</evidence>
<dbReference type="EMBL" id="VDMD01000005">
    <property type="protein sequence ID" value="TRM65184.1"/>
    <property type="molecule type" value="Genomic_DNA"/>
</dbReference>
<dbReference type="Pfam" id="PF01088">
    <property type="entry name" value="Peptidase_C12"/>
    <property type="match status" value="1"/>
</dbReference>
<keyword evidence="6 7" id="KW-0788">Thiol protease</keyword>
<evidence type="ECO:0000256" key="7">
    <source>
        <dbReference type="PROSITE-ProRule" id="PRU01393"/>
    </source>
</evidence>
<dbReference type="Gene3D" id="3.40.532.10">
    <property type="entry name" value="Peptidase C12, ubiquitin carboxyl-terminal hydrolase"/>
    <property type="match status" value="1"/>
</dbReference>
<organism evidence="11 12">
    <name type="scientific">Schizophyllum amplum</name>
    <dbReference type="NCBI Taxonomy" id="97359"/>
    <lineage>
        <taxon>Eukaryota</taxon>
        <taxon>Fungi</taxon>
        <taxon>Dikarya</taxon>
        <taxon>Basidiomycota</taxon>
        <taxon>Agaricomycotina</taxon>
        <taxon>Agaricomycetes</taxon>
        <taxon>Agaricomycetidae</taxon>
        <taxon>Agaricales</taxon>
        <taxon>Schizophyllaceae</taxon>
        <taxon>Schizophyllum</taxon>
    </lineage>
</organism>
<feature type="domain" description="UCH catalytic" evidence="10">
    <location>
        <begin position="36"/>
        <end position="277"/>
    </location>
</feature>
<dbReference type="PANTHER" id="PTHR10589:SF17">
    <property type="entry name" value="UBIQUITIN CARBOXYL-TERMINAL HYDROLASE"/>
    <property type="match status" value="1"/>
</dbReference>
<dbReference type="SUPFAM" id="SSF54001">
    <property type="entry name" value="Cysteine proteinases"/>
    <property type="match status" value="1"/>
</dbReference>
<keyword evidence="12" id="KW-1185">Reference proteome</keyword>
<feature type="region of interest" description="Disordered" evidence="9">
    <location>
        <begin position="1"/>
        <end position="43"/>
    </location>
</feature>
<dbReference type="GO" id="GO:0004843">
    <property type="term" value="F:cysteine-type deubiquitinase activity"/>
    <property type="evidence" value="ECO:0007669"/>
    <property type="project" value="UniProtKB-UniRule"/>
</dbReference>
<dbReference type="InterPro" id="IPR038765">
    <property type="entry name" value="Papain-like_cys_pep_sf"/>
</dbReference>
<dbReference type="GO" id="GO:0016579">
    <property type="term" value="P:protein deubiquitination"/>
    <property type="evidence" value="ECO:0007669"/>
    <property type="project" value="TreeGrafter"/>
</dbReference>
<accession>A0A550CK74</accession>
<evidence type="ECO:0000256" key="9">
    <source>
        <dbReference type="SAM" id="MobiDB-lite"/>
    </source>
</evidence>
<dbReference type="EC" id="3.4.19.12" evidence="8"/>
<comment type="catalytic activity">
    <reaction evidence="1 7 8">
        <text>Thiol-dependent hydrolysis of ester, thioester, amide, peptide and isopeptide bonds formed by the C-terminal Gly of ubiquitin (a 76-residue protein attached to proteins as an intracellular targeting signal).</text>
        <dbReference type="EC" id="3.4.19.12"/>
    </reaction>
</comment>
<dbReference type="PROSITE" id="PS00140">
    <property type="entry name" value="UCH_1"/>
    <property type="match status" value="1"/>
</dbReference>
<dbReference type="FunFam" id="3.40.532.10:FF:000006">
    <property type="entry name" value="Ubiquitin carboxyl-terminal hydrolase"/>
    <property type="match status" value="1"/>
</dbReference>
<sequence>MLLSRHEPVPRAASHLNPNSHPSLNSSPTTMSKNNNWVPLESNPEWSEKAGLQTKVTQFSDVYGLDNELLGMVPQPVKAVVLLFPISEQLEAKRRAEDEKIKTQGPAKVDPTVMWIKQTIPNACGTIGLLHAIANSDATITPESPLAKFIDAARDLTPAQRAELLENTSLFADIHAEAAQSGQSAVPTDLDTNLHFTCFVKAPAVRVDDATQTGNAGEAEGVAPSGYRVLELDGRREGIVDRGECKDCCMYDVAQLVKDNYMAAAASMEFSMMAFGPPPDW</sequence>
<evidence type="ECO:0000256" key="8">
    <source>
        <dbReference type="RuleBase" id="RU361215"/>
    </source>
</evidence>
<evidence type="ECO:0000313" key="12">
    <source>
        <dbReference type="Proteomes" id="UP000320762"/>
    </source>
</evidence>
<dbReference type="CDD" id="cd09616">
    <property type="entry name" value="Peptidase_C12_UCH_L1_L3"/>
    <property type="match status" value="1"/>
</dbReference>
<keyword evidence="4 7" id="KW-0833">Ubl conjugation pathway</keyword>
<proteinExistence type="inferred from homology"/>
<comment type="caution">
    <text evidence="11">The sequence shown here is derived from an EMBL/GenBank/DDBJ whole genome shotgun (WGS) entry which is preliminary data.</text>
</comment>
<feature type="active site" description="Nucleophile" evidence="7">
    <location>
        <position position="124"/>
    </location>
</feature>
<comment type="similarity">
    <text evidence="2 7 8">Belongs to the peptidase C12 family.</text>
</comment>
<feature type="active site" description="Proton donor" evidence="7">
    <location>
        <position position="195"/>
    </location>
</feature>
<dbReference type="Proteomes" id="UP000320762">
    <property type="component" value="Unassembled WGS sequence"/>
</dbReference>
<evidence type="ECO:0000256" key="5">
    <source>
        <dbReference type="ARBA" id="ARBA00022801"/>
    </source>
</evidence>
<dbReference type="PROSITE" id="PS52048">
    <property type="entry name" value="UCH_DOMAIN"/>
    <property type="match status" value="1"/>
</dbReference>
<dbReference type="GO" id="GO:0006511">
    <property type="term" value="P:ubiquitin-dependent protein catabolic process"/>
    <property type="evidence" value="ECO:0007669"/>
    <property type="project" value="UniProtKB-UniRule"/>
</dbReference>
<protein>
    <recommendedName>
        <fullName evidence="8">Ubiquitin carboxyl-terminal hydrolase</fullName>
        <ecNumber evidence="8">3.4.19.12</ecNumber>
    </recommendedName>
</protein>